<proteinExistence type="predicted"/>
<dbReference type="AlphaFoldDB" id="A0A9P3CDI3"/>
<evidence type="ECO:0000313" key="1">
    <source>
        <dbReference type="EMBL" id="GIZ36763.1"/>
    </source>
</evidence>
<dbReference type="EMBL" id="BOLY01000001">
    <property type="protein sequence ID" value="GIZ36763.1"/>
    <property type="molecule type" value="Genomic_DNA"/>
</dbReference>
<organism evidence="1 2">
    <name type="scientific">Cercospora kikuchii</name>
    <dbReference type="NCBI Taxonomy" id="84275"/>
    <lineage>
        <taxon>Eukaryota</taxon>
        <taxon>Fungi</taxon>
        <taxon>Dikarya</taxon>
        <taxon>Ascomycota</taxon>
        <taxon>Pezizomycotina</taxon>
        <taxon>Dothideomycetes</taxon>
        <taxon>Dothideomycetidae</taxon>
        <taxon>Mycosphaerellales</taxon>
        <taxon>Mycosphaerellaceae</taxon>
        <taxon>Cercospora</taxon>
    </lineage>
</organism>
<dbReference type="InterPro" id="IPR032675">
    <property type="entry name" value="LRR_dom_sf"/>
</dbReference>
<evidence type="ECO:0008006" key="3">
    <source>
        <dbReference type="Google" id="ProtNLM"/>
    </source>
</evidence>
<keyword evidence="2" id="KW-1185">Reference proteome</keyword>
<comment type="caution">
    <text evidence="1">The sequence shown here is derived from an EMBL/GenBank/DDBJ whole genome shotgun (WGS) entry which is preliminary data.</text>
</comment>
<dbReference type="RefSeq" id="XP_044651250.1">
    <property type="nucleotide sequence ID" value="XM_044795315.1"/>
</dbReference>
<dbReference type="Gene3D" id="3.80.10.10">
    <property type="entry name" value="Ribonuclease Inhibitor"/>
    <property type="match status" value="1"/>
</dbReference>
<dbReference type="InterPro" id="IPR036047">
    <property type="entry name" value="F-box-like_dom_sf"/>
</dbReference>
<gene>
    <name evidence="1" type="ORF">CKM354_000023000</name>
</gene>
<dbReference type="GeneID" id="68285805"/>
<name>A0A9P3CDI3_9PEZI</name>
<protein>
    <recommendedName>
        <fullName evidence="3">F-box domain-containing protein</fullName>
    </recommendedName>
</protein>
<accession>A0A9P3CDI3</accession>
<dbReference type="SUPFAM" id="SSF81383">
    <property type="entry name" value="F-box domain"/>
    <property type="match status" value="1"/>
</dbReference>
<reference evidence="1 2" key="1">
    <citation type="submission" date="2021-01" db="EMBL/GenBank/DDBJ databases">
        <title>Cercospora kikuchii MAFF 305040 whole genome shotgun sequence.</title>
        <authorList>
            <person name="Kashiwa T."/>
            <person name="Suzuki T."/>
        </authorList>
    </citation>
    <scope>NUCLEOTIDE SEQUENCE [LARGE SCALE GENOMIC DNA]</scope>
    <source>
        <strain evidence="1 2">MAFF 305040</strain>
    </source>
</reference>
<evidence type="ECO:0000313" key="2">
    <source>
        <dbReference type="Proteomes" id="UP000825890"/>
    </source>
</evidence>
<dbReference type="Proteomes" id="UP000825890">
    <property type="component" value="Unassembled WGS sequence"/>
</dbReference>
<sequence length="610" mass="68820">MALVHKLNADLLHLLFTFLDRTDLLIATRVCPEWHHAAQTKIDGTLDLIATTTLQAANLKVLRRLEVDTALRDRVSGINIHEWHLDPLEPKPEDFNFNFIANPWDDGCYFSKTYDGVKDSSSAAMELLEALANSLPVARLRNFIWSALPPLPDALIAILGALPTCNLRIVRNSRALDTTFWSYFPQLNHRQIGSLGHICHSLKTLEVIVPSCDASILTALGQLVSCTKLEILNIYVLGLRSCPTIDNAKFNRTTDMSWIVGPIIDSGAKLSLRSLELDNICVCGLETSFRLEQITNISKLDHLSVSCFGLISACDDALQPKSFRLSCSPLGGNKIDSFCAREWTVKSVRRFLLDRRRLKKLVILDDEDIPTAEVMQHLGPQLRVLHYHSINQLSGRIADLNLDSASTRVPSWLSCCTDLRELAMDTPIPYMEDFVPYVLSCLQQLPSLDKLICCCLPEPIMEIAYEDPIPPNRQTISCSTASMLFTQLHQHSHPFTELSIIFGPLKPWDRDASMAEWGGRERLRHRTFNVKLKAPLVFGTTPVPQVHCVELEEARRAQHHSYTAPFEGYWDSELTELEHLAFDEVTLLSRRPPVVRRYQVASYSHLQGRA</sequence>